<gene>
    <name evidence="9" type="ORF">GSD1FS_0702</name>
</gene>
<protein>
    <submittedName>
        <fullName evidence="9">MFS transporter</fullName>
    </submittedName>
</protein>
<evidence type="ECO:0000256" key="6">
    <source>
        <dbReference type="ARBA" id="ARBA00023136"/>
    </source>
</evidence>
<dbReference type="GO" id="GO:0022857">
    <property type="term" value="F:transmembrane transporter activity"/>
    <property type="evidence" value="ECO:0007669"/>
    <property type="project" value="InterPro"/>
</dbReference>
<dbReference type="Proteomes" id="UP000487882">
    <property type="component" value="Unassembled WGS sequence"/>
</dbReference>
<feature type="transmembrane region" description="Helical" evidence="7">
    <location>
        <begin position="32"/>
        <end position="54"/>
    </location>
</feature>
<feature type="transmembrane region" description="Helical" evidence="7">
    <location>
        <begin position="405"/>
        <end position="425"/>
    </location>
</feature>
<keyword evidence="10" id="KW-1185">Reference proteome</keyword>
<feature type="transmembrane region" description="Helical" evidence="7">
    <location>
        <begin position="136"/>
        <end position="162"/>
    </location>
</feature>
<feature type="domain" description="Major facilitator superfamily (MFS) profile" evidence="8">
    <location>
        <begin position="35"/>
        <end position="456"/>
    </location>
</feature>
<keyword evidence="2" id="KW-0813">Transport</keyword>
<feature type="transmembrane region" description="Helical" evidence="7">
    <location>
        <begin position="109"/>
        <end position="130"/>
    </location>
</feature>
<evidence type="ECO:0000256" key="4">
    <source>
        <dbReference type="ARBA" id="ARBA00022692"/>
    </source>
</evidence>
<evidence type="ECO:0000256" key="7">
    <source>
        <dbReference type="SAM" id="Phobius"/>
    </source>
</evidence>
<evidence type="ECO:0000256" key="2">
    <source>
        <dbReference type="ARBA" id="ARBA00022448"/>
    </source>
</evidence>
<evidence type="ECO:0000313" key="9">
    <source>
        <dbReference type="EMBL" id="MUH59381.1"/>
    </source>
</evidence>
<keyword evidence="3" id="KW-1003">Cell membrane</keyword>
<evidence type="ECO:0000256" key="3">
    <source>
        <dbReference type="ARBA" id="ARBA00022475"/>
    </source>
</evidence>
<proteinExistence type="predicted"/>
<organism evidence="9 10">
    <name type="scientific">Bifidobacterium canis</name>
    <dbReference type="NCBI Taxonomy" id="2610880"/>
    <lineage>
        <taxon>Bacteria</taxon>
        <taxon>Bacillati</taxon>
        <taxon>Actinomycetota</taxon>
        <taxon>Actinomycetes</taxon>
        <taxon>Bifidobacteriales</taxon>
        <taxon>Bifidobacteriaceae</taxon>
        <taxon>Bifidobacterium</taxon>
    </lineage>
</organism>
<accession>A0A7K1J4B6</accession>
<feature type="transmembrane region" description="Helical" evidence="7">
    <location>
        <begin position="366"/>
        <end position="393"/>
    </location>
</feature>
<feature type="transmembrane region" description="Helical" evidence="7">
    <location>
        <begin position="174"/>
        <end position="197"/>
    </location>
</feature>
<dbReference type="SUPFAM" id="SSF103473">
    <property type="entry name" value="MFS general substrate transporter"/>
    <property type="match status" value="1"/>
</dbReference>
<dbReference type="InterPro" id="IPR020846">
    <property type="entry name" value="MFS_dom"/>
</dbReference>
<feature type="transmembrane region" description="Helical" evidence="7">
    <location>
        <begin position="431"/>
        <end position="452"/>
    </location>
</feature>
<dbReference type="Gene3D" id="1.20.1250.20">
    <property type="entry name" value="MFS general substrate transporter like domains"/>
    <property type="match status" value="1"/>
</dbReference>
<dbReference type="PANTHER" id="PTHR43045:SF2">
    <property type="entry name" value="INNER MEMBRANE METABOLITE TRANSPORT PROTEIN YHJE"/>
    <property type="match status" value="1"/>
</dbReference>
<evidence type="ECO:0000256" key="5">
    <source>
        <dbReference type="ARBA" id="ARBA00022989"/>
    </source>
</evidence>
<dbReference type="InterPro" id="IPR036259">
    <property type="entry name" value="MFS_trans_sf"/>
</dbReference>
<keyword evidence="5 7" id="KW-1133">Transmembrane helix</keyword>
<feature type="transmembrane region" description="Helical" evidence="7">
    <location>
        <begin position="266"/>
        <end position="286"/>
    </location>
</feature>
<keyword evidence="6 7" id="KW-0472">Membrane</keyword>
<evidence type="ECO:0000313" key="10">
    <source>
        <dbReference type="Proteomes" id="UP000487882"/>
    </source>
</evidence>
<dbReference type="AlphaFoldDB" id="A0A7K1J4B6"/>
<reference evidence="9 10" key="1">
    <citation type="submission" date="2019-09" db="EMBL/GenBank/DDBJ databases">
        <title>Bifidobacterium canis sp. nov., isolated from the digestive tract of German Shepherd dog puppy.</title>
        <authorList>
            <person name="Bunesova V."/>
        </authorList>
    </citation>
    <scope>NUCLEOTIDE SEQUENCE [LARGE SCALE GENOMIC DNA]</scope>
    <source>
        <strain evidence="9 10">GSD1FS</strain>
    </source>
</reference>
<comment type="subcellular location">
    <subcellularLocation>
        <location evidence="1">Cell membrane</location>
        <topology evidence="1">Multi-pass membrane protein</topology>
    </subcellularLocation>
</comment>
<feature type="transmembrane region" description="Helical" evidence="7">
    <location>
        <begin position="209"/>
        <end position="228"/>
    </location>
</feature>
<keyword evidence="4 7" id="KW-0812">Transmembrane</keyword>
<dbReference type="CDD" id="cd17369">
    <property type="entry name" value="MFS_ShiA_like"/>
    <property type="match status" value="1"/>
</dbReference>
<sequence>MTAVESEEAEPATLAPALDVHRTVAQAKRSSVGTIIAASMVGTTIEFYDFYAYGTAAANYFPRVFFSDTTNPTVALLLSLVTFAVAFLARPVGSLIFGHFGDSIGRKATLVVSLMTMGIATFLIGCLPGYSTWGVFAVIALCLCRFVQGIGLGGEWSGAALVATENAPADKRALYGSFPELGAPIGFFLCNGTYVLLETFNDDAAMLAWGWRVPFLLSSLLVVVGLLVRVHMEETPAFQQAQRSQRVVKAPAVEVFRTSWKQVLQATFLVAVTYTLFYTLATWSLAWGTKSVEQGGGGLGFSTQEYMTMLMVSVCVFALFIVLSCVYADRLGRRRVITVSSVLLVVFSLTFPLLLNSSVVGVHNTFATMTFLCVGFALMGIAFGPIGALLPELFSVNVRYTGSGIGYNLAAIVGAAFVPSVATWLSSHWGVGSVGLYMGVMALCCLVAILTCHETKNVNYME</sequence>
<evidence type="ECO:0000259" key="8">
    <source>
        <dbReference type="PROSITE" id="PS50850"/>
    </source>
</evidence>
<dbReference type="PROSITE" id="PS50850">
    <property type="entry name" value="MFS"/>
    <property type="match status" value="1"/>
</dbReference>
<dbReference type="Pfam" id="PF00083">
    <property type="entry name" value="Sugar_tr"/>
    <property type="match status" value="2"/>
</dbReference>
<feature type="transmembrane region" description="Helical" evidence="7">
    <location>
        <begin position="306"/>
        <end position="328"/>
    </location>
</feature>
<dbReference type="PANTHER" id="PTHR43045">
    <property type="entry name" value="SHIKIMATE TRANSPORTER"/>
    <property type="match status" value="1"/>
</dbReference>
<dbReference type="GO" id="GO:0005886">
    <property type="term" value="C:plasma membrane"/>
    <property type="evidence" value="ECO:0007669"/>
    <property type="project" value="UniProtKB-SubCell"/>
</dbReference>
<dbReference type="EMBL" id="WNLP01000002">
    <property type="protein sequence ID" value="MUH59381.1"/>
    <property type="molecule type" value="Genomic_DNA"/>
</dbReference>
<evidence type="ECO:0000256" key="1">
    <source>
        <dbReference type="ARBA" id="ARBA00004651"/>
    </source>
</evidence>
<comment type="caution">
    <text evidence="9">The sequence shown here is derived from an EMBL/GenBank/DDBJ whole genome shotgun (WGS) entry which is preliminary data.</text>
</comment>
<feature type="transmembrane region" description="Helical" evidence="7">
    <location>
        <begin position="74"/>
        <end position="97"/>
    </location>
</feature>
<feature type="transmembrane region" description="Helical" evidence="7">
    <location>
        <begin position="335"/>
        <end position="354"/>
    </location>
</feature>
<name>A0A7K1J4B6_9BIFI</name>
<dbReference type="InterPro" id="IPR005828">
    <property type="entry name" value="MFS_sugar_transport-like"/>
</dbReference>